<proteinExistence type="predicted"/>
<evidence type="ECO:0000313" key="3">
    <source>
        <dbReference type="Proteomes" id="UP001501556"/>
    </source>
</evidence>
<keyword evidence="3" id="KW-1185">Reference proteome</keyword>
<feature type="region of interest" description="Disordered" evidence="1">
    <location>
        <begin position="46"/>
        <end position="74"/>
    </location>
</feature>
<dbReference type="Proteomes" id="UP001501556">
    <property type="component" value="Unassembled WGS sequence"/>
</dbReference>
<reference evidence="3" key="1">
    <citation type="journal article" date="2019" name="Int. J. Syst. Evol. Microbiol.">
        <title>The Global Catalogue of Microorganisms (GCM) 10K type strain sequencing project: providing services to taxonomists for standard genome sequencing and annotation.</title>
        <authorList>
            <consortium name="The Broad Institute Genomics Platform"/>
            <consortium name="The Broad Institute Genome Sequencing Center for Infectious Disease"/>
            <person name="Wu L."/>
            <person name="Ma J."/>
        </authorList>
    </citation>
    <scope>NUCLEOTIDE SEQUENCE [LARGE SCALE GENOMIC DNA]</scope>
    <source>
        <strain evidence="3">JCM 17217</strain>
    </source>
</reference>
<comment type="caution">
    <text evidence="2">The sequence shown here is derived from an EMBL/GenBank/DDBJ whole genome shotgun (WGS) entry which is preliminary data.</text>
</comment>
<protein>
    <submittedName>
        <fullName evidence="2">Uncharacterized protein</fullName>
    </submittedName>
</protein>
<dbReference type="EMBL" id="BAABDI010000040">
    <property type="protein sequence ID" value="GAA3990572.1"/>
    <property type="molecule type" value="Genomic_DNA"/>
</dbReference>
<evidence type="ECO:0000256" key="1">
    <source>
        <dbReference type="SAM" id="MobiDB-lite"/>
    </source>
</evidence>
<name>A0ABP7QZX9_9BACT</name>
<organism evidence="2 3">
    <name type="scientific">Hymenobacter antarcticus</name>
    <dbReference type="NCBI Taxonomy" id="486270"/>
    <lineage>
        <taxon>Bacteria</taxon>
        <taxon>Pseudomonadati</taxon>
        <taxon>Bacteroidota</taxon>
        <taxon>Cytophagia</taxon>
        <taxon>Cytophagales</taxon>
        <taxon>Hymenobacteraceae</taxon>
        <taxon>Hymenobacter</taxon>
    </lineage>
</organism>
<sequence>MLAYLKHTSASKWAMPQLVARALANLSLPLPKQSLARRRAPAVPARDWSGVDLQAPPRQSAAPGTGLSGSLMIQ</sequence>
<accession>A0ABP7QZX9</accession>
<gene>
    <name evidence="2" type="ORF">GCM10022407_38840</name>
</gene>
<evidence type="ECO:0000313" key="2">
    <source>
        <dbReference type="EMBL" id="GAA3990572.1"/>
    </source>
</evidence>